<evidence type="ECO:0000256" key="3">
    <source>
        <dbReference type="ARBA" id="ARBA00006288"/>
    </source>
</evidence>
<gene>
    <name evidence="12" type="ORF">ASIM_LOCUS17533</name>
</gene>
<feature type="domain" description="Acyl-CoA oxidase C-terminal" evidence="10">
    <location>
        <begin position="403"/>
        <end position="498"/>
    </location>
</feature>
<protein>
    <submittedName>
        <fullName evidence="14">Peroxisomal acyl-coenzyme A oxidase 3 (inferred by orthology to a human protein)</fullName>
    </submittedName>
</protein>
<evidence type="ECO:0000259" key="11">
    <source>
        <dbReference type="Pfam" id="PF22924"/>
    </source>
</evidence>
<keyword evidence="8" id="KW-0443">Lipid metabolism</keyword>
<dbReference type="GO" id="GO:0005777">
    <property type="term" value="C:peroxisome"/>
    <property type="evidence" value="ECO:0007669"/>
    <property type="project" value="InterPro"/>
</dbReference>
<keyword evidence="9" id="KW-1133">Transmembrane helix</keyword>
<comment type="similarity">
    <text evidence="3">Belongs to the acyl-CoA oxidase family.</text>
</comment>
<evidence type="ECO:0000256" key="7">
    <source>
        <dbReference type="ARBA" id="ARBA00023002"/>
    </source>
</evidence>
<feature type="domain" description="Acyl-CoA oxidase C-alpha1" evidence="11">
    <location>
        <begin position="293"/>
        <end position="366"/>
    </location>
</feature>
<feature type="transmembrane region" description="Helical" evidence="9">
    <location>
        <begin position="495"/>
        <end position="515"/>
    </location>
</feature>
<keyword evidence="9" id="KW-0812">Transmembrane</keyword>
<name>A0A0M3KAY5_ANISI</name>
<dbReference type="Gene3D" id="2.40.110.10">
    <property type="entry name" value="Butyryl-CoA Dehydrogenase, subunit A, domain 2"/>
    <property type="match status" value="2"/>
</dbReference>
<comment type="pathway">
    <text evidence="2">Lipid metabolism.</text>
</comment>
<proteinExistence type="inferred from homology"/>
<dbReference type="InterPro" id="IPR046373">
    <property type="entry name" value="Acyl-CoA_Oxase/DH_mid-dom_sf"/>
</dbReference>
<evidence type="ECO:0000256" key="6">
    <source>
        <dbReference type="ARBA" id="ARBA00022832"/>
    </source>
</evidence>
<dbReference type="GO" id="GO:0005504">
    <property type="term" value="F:fatty acid binding"/>
    <property type="evidence" value="ECO:0007669"/>
    <property type="project" value="TreeGrafter"/>
</dbReference>
<evidence type="ECO:0000256" key="1">
    <source>
        <dbReference type="ARBA" id="ARBA00001974"/>
    </source>
</evidence>
<keyword evidence="6" id="KW-0276">Fatty acid metabolism</keyword>
<keyword evidence="13" id="KW-1185">Reference proteome</keyword>
<keyword evidence="7" id="KW-0560">Oxidoreductase</keyword>
<reference evidence="14" key="1">
    <citation type="submission" date="2017-02" db="UniProtKB">
        <authorList>
            <consortium name="WormBaseParasite"/>
        </authorList>
    </citation>
    <scope>IDENTIFICATION</scope>
</reference>
<dbReference type="Gene3D" id="1.10.540.10">
    <property type="entry name" value="Acyl-CoA dehydrogenase/oxidase, N-terminal domain"/>
    <property type="match status" value="1"/>
</dbReference>
<evidence type="ECO:0000256" key="2">
    <source>
        <dbReference type="ARBA" id="ARBA00005189"/>
    </source>
</evidence>
<keyword evidence="5" id="KW-0274">FAD</keyword>
<dbReference type="EMBL" id="UYRR01034239">
    <property type="protein sequence ID" value="VDK60637.1"/>
    <property type="molecule type" value="Genomic_DNA"/>
</dbReference>
<dbReference type="InterPro" id="IPR012258">
    <property type="entry name" value="Acyl-CoA_oxidase"/>
</dbReference>
<dbReference type="InterPro" id="IPR009100">
    <property type="entry name" value="AcylCoA_DH/oxidase_NM_dom_sf"/>
</dbReference>
<dbReference type="FunFam" id="1.20.140.10:FF:000007">
    <property type="entry name" value="Acyl-coenzyme A oxidase"/>
    <property type="match status" value="1"/>
</dbReference>
<keyword evidence="9" id="KW-0472">Membrane</keyword>
<dbReference type="InterPro" id="IPR002655">
    <property type="entry name" value="Acyl-CoA_oxidase_C"/>
</dbReference>
<evidence type="ECO:0000313" key="13">
    <source>
        <dbReference type="Proteomes" id="UP000267096"/>
    </source>
</evidence>
<dbReference type="GO" id="GO:0033540">
    <property type="term" value="P:fatty acid beta-oxidation using acyl-CoA oxidase"/>
    <property type="evidence" value="ECO:0007669"/>
    <property type="project" value="TreeGrafter"/>
</dbReference>
<dbReference type="InterPro" id="IPR055060">
    <property type="entry name" value="ACOX_C_alpha1"/>
</dbReference>
<evidence type="ECO:0000313" key="14">
    <source>
        <dbReference type="WBParaSite" id="ASIM_0001813101-mRNA-1"/>
    </source>
</evidence>
<dbReference type="PANTHER" id="PTHR10909:SF390">
    <property type="entry name" value="PEROXISOMAL ACYL-COENZYME A OXIDASE 3"/>
    <property type="match status" value="1"/>
</dbReference>
<dbReference type="PANTHER" id="PTHR10909">
    <property type="entry name" value="ELECTRON TRANSPORT OXIDOREDUCTASE"/>
    <property type="match status" value="1"/>
</dbReference>
<evidence type="ECO:0000256" key="9">
    <source>
        <dbReference type="SAM" id="Phobius"/>
    </source>
</evidence>
<accession>A0A0M3KAY5</accession>
<organism evidence="14">
    <name type="scientific">Anisakis simplex</name>
    <name type="common">Herring worm</name>
    <dbReference type="NCBI Taxonomy" id="6269"/>
    <lineage>
        <taxon>Eukaryota</taxon>
        <taxon>Metazoa</taxon>
        <taxon>Ecdysozoa</taxon>
        <taxon>Nematoda</taxon>
        <taxon>Chromadorea</taxon>
        <taxon>Rhabditida</taxon>
        <taxon>Spirurina</taxon>
        <taxon>Ascaridomorpha</taxon>
        <taxon>Ascaridoidea</taxon>
        <taxon>Anisakidae</taxon>
        <taxon>Anisakis</taxon>
        <taxon>Anisakis simplex complex</taxon>
    </lineage>
</organism>
<dbReference type="Pfam" id="PF01756">
    <property type="entry name" value="ACOX"/>
    <property type="match status" value="1"/>
</dbReference>
<dbReference type="WBParaSite" id="ASIM_0001813101-mRNA-1">
    <property type="protein sequence ID" value="ASIM_0001813101-mRNA-1"/>
    <property type="gene ID" value="ASIM_0001813101"/>
</dbReference>
<dbReference type="Pfam" id="PF22924">
    <property type="entry name" value="ACOX_C_alpha1"/>
    <property type="match status" value="1"/>
</dbReference>
<evidence type="ECO:0000313" key="12">
    <source>
        <dbReference type="EMBL" id="VDK60637.1"/>
    </source>
</evidence>
<dbReference type="SUPFAM" id="SSF47203">
    <property type="entry name" value="Acyl-CoA dehydrogenase C-terminal domain-like"/>
    <property type="match status" value="2"/>
</dbReference>
<dbReference type="AlphaFoldDB" id="A0A0M3KAY5"/>
<evidence type="ECO:0000259" key="10">
    <source>
        <dbReference type="Pfam" id="PF01756"/>
    </source>
</evidence>
<sequence length="520" mass="58876">MAKSEPEPIALDGPLREYRRKATFDWYKLKVFLEGEESVHFKERCYKILEKDALFERNWRSLTVDESRELNFKRWKKIMEYAFIDENESIQSLLNSDNENTYRLLDLLDILEAYDQGLSARFAVTRIGFFTTLLTLGTERHMPLLEKCINNEIVGCFCLTELAHGSNANQIQTECHSATHAIVFAQLFLPNDSQSRGVHAFCVQIRDLVSLEPFDGVEIGDIGEKSGDWNGFENGWIKFNSYTNQRDQLSAMFGALSIGRIGIIGKGAVATNLAAVISNLRVFARLVFLMEFKEALTREIHALSSATKAISTWAAVDCLSEARSACGGHGFLKCSRLNDLRDSFDAAQSFEGENNVLLQQTAKILLSMLKQTEHLPETPLNSFAFLKRPPTAFSGWTHDIITDVKHAYHWLIIYLAERSQQKIDSNKASGMNETEAFNNAQPADYCKPLAVAYGERTMIGWCSDTVNQLAPSPLQDVLHQILVVYALFTIRKHIATLYIGWFSLILLSFDYLVMFRPICA</sequence>
<dbReference type="Proteomes" id="UP000267096">
    <property type="component" value="Unassembled WGS sequence"/>
</dbReference>
<reference evidence="12 13" key="2">
    <citation type="submission" date="2018-11" db="EMBL/GenBank/DDBJ databases">
        <authorList>
            <consortium name="Pathogen Informatics"/>
        </authorList>
    </citation>
    <scope>NUCLEOTIDE SEQUENCE [LARGE SCALE GENOMIC DNA]</scope>
</reference>
<evidence type="ECO:0000256" key="4">
    <source>
        <dbReference type="ARBA" id="ARBA00022630"/>
    </source>
</evidence>
<dbReference type="OrthoDB" id="538336at2759"/>
<dbReference type="InterPro" id="IPR037069">
    <property type="entry name" value="AcylCoA_DH/ox_N_sf"/>
</dbReference>
<keyword evidence="4" id="KW-0285">Flavoprotein</keyword>
<dbReference type="GO" id="GO:0016402">
    <property type="term" value="F:pristanoyl-CoA oxidase activity"/>
    <property type="evidence" value="ECO:0007669"/>
    <property type="project" value="TreeGrafter"/>
</dbReference>
<dbReference type="Gene3D" id="1.20.140.10">
    <property type="entry name" value="Butyryl-CoA Dehydrogenase, subunit A, domain 3"/>
    <property type="match status" value="2"/>
</dbReference>
<comment type="cofactor">
    <cofactor evidence="1">
        <name>FAD</name>
        <dbReference type="ChEBI" id="CHEBI:57692"/>
    </cofactor>
</comment>
<dbReference type="SUPFAM" id="SSF56645">
    <property type="entry name" value="Acyl-CoA dehydrogenase NM domain-like"/>
    <property type="match status" value="1"/>
</dbReference>
<dbReference type="InterPro" id="IPR036250">
    <property type="entry name" value="AcylCo_DH-like_C"/>
</dbReference>
<evidence type="ECO:0000256" key="5">
    <source>
        <dbReference type="ARBA" id="ARBA00022827"/>
    </source>
</evidence>
<dbReference type="GO" id="GO:0055088">
    <property type="term" value="P:lipid homeostasis"/>
    <property type="evidence" value="ECO:0007669"/>
    <property type="project" value="TreeGrafter"/>
</dbReference>
<evidence type="ECO:0000256" key="8">
    <source>
        <dbReference type="ARBA" id="ARBA00023098"/>
    </source>
</evidence>
<dbReference type="GO" id="GO:0071949">
    <property type="term" value="F:FAD binding"/>
    <property type="evidence" value="ECO:0007669"/>
    <property type="project" value="InterPro"/>
</dbReference>